<reference evidence="4 6" key="2">
    <citation type="submission" date="2018-11" db="EMBL/GenBank/DDBJ databases">
        <authorList>
            <consortium name="Pathogen Informatics"/>
        </authorList>
    </citation>
    <scope>NUCLEOTIDE SEQUENCE [LARGE SCALE GENOMIC DNA]</scope>
</reference>
<dbReference type="PANTHER" id="PTHR24198:SF165">
    <property type="entry name" value="ANKYRIN REPEAT-CONTAINING PROTEIN-RELATED"/>
    <property type="match status" value="1"/>
</dbReference>
<name>A0A0R3S9G3_HYMDI</name>
<keyword evidence="2 3" id="KW-0040">ANK repeat</keyword>
<dbReference type="Proteomes" id="UP000274504">
    <property type="component" value="Unassembled WGS sequence"/>
</dbReference>
<dbReference type="OrthoDB" id="9995210at2759"/>
<dbReference type="Gene3D" id="1.25.40.20">
    <property type="entry name" value="Ankyrin repeat-containing domain"/>
    <property type="match status" value="2"/>
</dbReference>
<evidence type="ECO:0000313" key="5">
    <source>
        <dbReference type="EMBL" id="VUZ55032.1"/>
    </source>
</evidence>
<dbReference type="SMART" id="SM00248">
    <property type="entry name" value="ANK"/>
    <property type="match status" value="6"/>
</dbReference>
<evidence type="ECO:0000313" key="8">
    <source>
        <dbReference type="WBParaSite" id="HDID_0000089001-mRNA-1"/>
    </source>
</evidence>
<sequence length="282" mass="31373">MTPLPLENRSDDHRPDHQIPNLGFTPLIGATILNRLDLMLEHTFNLEMLSQSDSLGNTPLHYAVNTGFTQGVILLTNQGCQLEIFNLEYLTPLMLALKGHHISIAEILIKKGASPYLLSSKYESALNMAIEMRQYELVEFMLSYDEVPEIKLPSLYVACLAAAKCDRIEYIDPLIHAGANLNLPFYDVVPPLIMSVIRNNPEMVKAWLSHGAPLERYDLYGFTPLMVASFAGNLDMCKVLIDHGARVGTVSGDCQYTAHSLALENNQFQCAAYLATLMVSQT</sequence>
<evidence type="ECO:0000256" key="1">
    <source>
        <dbReference type="ARBA" id="ARBA00022737"/>
    </source>
</evidence>
<proteinExistence type="predicted"/>
<feature type="repeat" description="ANK" evidence="3">
    <location>
        <begin position="55"/>
        <end position="87"/>
    </location>
</feature>
<keyword evidence="1" id="KW-0677">Repeat</keyword>
<reference evidence="8" key="1">
    <citation type="submission" date="2017-02" db="UniProtKB">
        <authorList>
            <consortium name="WormBaseParasite"/>
        </authorList>
    </citation>
    <scope>IDENTIFICATION</scope>
</reference>
<organism evidence="8">
    <name type="scientific">Hymenolepis diminuta</name>
    <name type="common">Rat tapeworm</name>
    <dbReference type="NCBI Taxonomy" id="6216"/>
    <lineage>
        <taxon>Eukaryota</taxon>
        <taxon>Metazoa</taxon>
        <taxon>Spiralia</taxon>
        <taxon>Lophotrochozoa</taxon>
        <taxon>Platyhelminthes</taxon>
        <taxon>Cestoda</taxon>
        <taxon>Eucestoda</taxon>
        <taxon>Cyclophyllidea</taxon>
        <taxon>Hymenolepididae</taxon>
        <taxon>Hymenolepis</taxon>
    </lineage>
</organism>
<feature type="repeat" description="ANK" evidence="3">
    <location>
        <begin position="88"/>
        <end position="120"/>
    </location>
</feature>
<keyword evidence="7" id="KW-1185">Reference proteome</keyword>
<dbReference type="Proteomes" id="UP000321570">
    <property type="component" value="Unassembled WGS sequence"/>
</dbReference>
<dbReference type="SUPFAM" id="SSF48403">
    <property type="entry name" value="Ankyrin repeat"/>
    <property type="match status" value="1"/>
</dbReference>
<dbReference type="Pfam" id="PF00023">
    <property type="entry name" value="Ank"/>
    <property type="match status" value="1"/>
</dbReference>
<dbReference type="InterPro" id="IPR036770">
    <property type="entry name" value="Ankyrin_rpt-contain_sf"/>
</dbReference>
<dbReference type="Pfam" id="PF12796">
    <property type="entry name" value="Ank_2"/>
    <property type="match status" value="2"/>
</dbReference>
<dbReference type="STRING" id="6216.A0A0R3S9G3"/>
<feature type="repeat" description="ANK" evidence="3">
    <location>
        <begin position="220"/>
        <end position="252"/>
    </location>
</feature>
<dbReference type="PROSITE" id="PS50297">
    <property type="entry name" value="ANK_REP_REGION"/>
    <property type="match status" value="2"/>
</dbReference>
<protein>
    <submittedName>
        <fullName evidence="8">ANK_REP_REGION domain-containing protein</fullName>
    </submittedName>
</protein>
<dbReference type="PANTHER" id="PTHR24198">
    <property type="entry name" value="ANKYRIN REPEAT AND PROTEIN KINASE DOMAIN-CONTAINING PROTEIN"/>
    <property type="match status" value="1"/>
</dbReference>
<evidence type="ECO:0000313" key="4">
    <source>
        <dbReference type="EMBL" id="VDL18352.1"/>
    </source>
</evidence>
<evidence type="ECO:0000256" key="2">
    <source>
        <dbReference type="ARBA" id="ARBA00023043"/>
    </source>
</evidence>
<evidence type="ECO:0000256" key="3">
    <source>
        <dbReference type="PROSITE-ProRule" id="PRU00023"/>
    </source>
</evidence>
<dbReference type="AlphaFoldDB" id="A0A0R3S9G3"/>
<accession>A0A0R3S9G3</accession>
<evidence type="ECO:0000313" key="7">
    <source>
        <dbReference type="Proteomes" id="UP000321570"/>
    </source>
</evidence>
<dbReference type="EMBL" id="CABIJS010000666">
    <property type="protein sequence ID" value="VUZ55032.1"/>
    <property type="molecule type" value="Genomic_DNA"/>
</dbReference>
<dbReference type="InterPro" id="IPR002110">
    <property type="entry name" value="Ankyrin_rpt"/>
</dbReference>
<gene>
    <name evidence="4" type="ORF">HDID_LOCUS891</name>
    <name evidence="5" type="ORF">WMSIL1_LOCUS12799</name>
</gene>
<dbReference type="WBParaSite" id="HDID_0000089001-mRNA-1">
    <property type="protein sequence ID" value="HDID_0000089001-mRNA-1"/>
    <property type="gene ID" value="HDID_0000089001"/>
</dbReference>
<dbReference type="EMBL" id="UYSG01000135">
    <property type="protein sequence ID" value="VDL18352.1"/>
    <property type="molecule type" value="Genomic_DNA"/>
</dbReference>
<reference evidence="5 7" key="3">
    <citation type="submission" date="2019-07" db="EMBL/GenBank/DDBJ databases">
        <authorList>
            <person name="Jastrzebski P J."/>
            <person name="Paukszto L."/>
            <person name="Jastrzebski P J."/>
        </authorList>
    </citation>
    <scope>NUCLEOTIDE SEQUENCE [LARGE SCALE GENOMIC DNA]</scope>
    <source>
        <strain evidence="5 7">WMS-il1</strain>
    </source>
</reference>
<dbReference type="PROSITE" id="PS50088">
    <property type="entry name" value="ANK_REPEAT"/>
    <property type="match status" value="3"/>
</dbReference>
<evidence type="ECO:0000313" key="6">
    <source>
        <dbReference type="Proteomes" id="UP000274504"/>
    </source>
</evidence>